<keyword evidence="1" id="KW-0812">Transmembrane</keyword>
<dbReference type="RefSeq" id="WP_146835612.1">
    <property type="nucleotide sequence ID" value="NZ_BJVQ01000013.1"/>
</dbReference>
<gene>
    <name evidence="2" type="ORF">CHO01_13740</name>
    <name evidence="3" type="ORF">HNR08_000164</name>
</gene>
<evidence type="ECO:0000313" key="5">
    <source>
        <dbReference type="Proteomes" id="UP000564629"/>
    </source>
</evidence>
<dbReference type="EMBL" id="JACHDN010000001">
    <property type="protein sequence ID" value="MBB5471428.1"/>
    <property type="molecule type" value="Genomic_DNA"/>
</dbReference>
<feature type="transmembrane region" description="Helical" evidence="1">
    <location>
        <begin position="131"/>
        <end position="150"/>
    </location>
</feature>
<evidence type="ECO:0008006" key="6">
    <source>
        <dbReference type="Google" id="ProtNLM"/>
    </source>
</evidence>
<proteinExistence type="predicted"/>
<feature type="transmembrane region" description="Helical" evidence="1">
    <location>
        <begin position="63"/>
        <end position="85"/>
    </location>
</feature>
<dbReference type="Proteomes" id="UP000564629">
    <property type="component" value="Unassembled WGS sequence"/>
</dbReference>
<feature type="transmembrane region" description="Helical" evidence="1">
    <location>
        <begin position="12"/>
        <end position="34"/>
    </location>
</feature>
<keyword evidence="1" id="KW-0472">Membrane</keyword>
<evidence type="ECO:0000256" key="1">
    <source>
        <dbReference type="SAM" id="Phobius"/>
    </source>
</evidence>
<sequence>MSTTRTPVPHRGASTLLGLVPSLAVLVATALLVLSWRPDLPDPVAIHFEPEGPDGFGSVESQVALLLGVFGPVAVGAWLAAVLLGRESMTRRIAVGFGTGMSVFGSVLVGGMIGVQRGLEDAALTPDIDPVITVAVVAGIVVGGLCALLMPRDPRAPATEPGPVDGPRVVLGAHERAVWTNRVVSRVALGVGGLATVGVGTSAAVGDLPAMYLLAAGLGALVLATAVVVVTVDGTGLTARSPLGWPRYRIPLDEVVGVAVTQVHPLRDFGGWGYRVRLGGGVGYVVRTGEGIEVERTNGRCFVVTVDDAATGAALLTTLADRARARA</sequence>
<keyword evidence="4" id="KW-1185">Reference proteome</keyword>
<dbReference type="EMBL" id="BJVQ01000013">
    <property type="protein sequence ID" value="GEL46258.1"/>
    <property type="molecule type" value="Genomic_DNA"/>
</dbReference>
<keyword evidence="1" id="KW-1133">Transmembrane helix</keyword>
<organism evidence="2 4">
    <name type="scientific">Cellulomonas hominis</name>
    <dbReference type="NCBI Taxonomy" id="156981"/>
    <lineage>
        <taxon>Bacteria</taxon>
        <taxon>Bacillati</taxon>
        <taxon>Actinomycetota</taxon>
        <taxon>Actinomycetes</taxon>
        <taxon>Micrococcales</taxon>
        <taxon>Cellulomonadaceae</taxon>
        <taxon>Cellulomonas</taxon>
    </lineage>
</organism>
<dbReference type="Proteomes" id="UP000321723">
    <property type="component" value="Unassembled WGS sequence"/>
</dbReference>
<feature type="transmembrane region" description="Helical" evidence="1">
    <location>
        <begin position="97"/>
        <end position="119"/>
    </location>
</feature>
<accession>A0A511FEK9</accession>
<dbReference type="OrthoDB" id="3178004at2"/>
<reference evidence="2 4" key="1">
    <citation type="submission" date="2019-07" db="EMBL/GenBank/DDBJ databases">
        <title>Whole genome shotgun sequence of Cellulomonas hominis NBRC 16055.</title>
        <authorList>
            <person name="Hosoyama A."/>
            <person name="Uohara A."/>
            <person name="Ohji S."/>
            <person name="Ichikawa N."/>
        </authorList>
    </citation>
    <scope>NUCLEOTIDE SEQUENCE [LARGE SCALE GENOMIC DNA]</scope>
    <source>
        <strain evidence="2 4">NBRC 16055</strain>
    </source>
</reference>
<name>A0A511FEK9_9CELL</name>
<evidence type="ECO:0000313" key="3">
    <source>
        <dbReference type="EMBL" id="MBB5471428.1"/>
    </source>
</evidence>
<feature type="transmembrane region" description="Helical" evidence="1">
    <location>
        <begin position="211"/>
        <end position="232"/>
    </location>
</feature>
<comment type="caution">
    <text evidence="2">The sequence shown here is derived from an EMBL/GenBank/DDBJ whole genome shotgun (WGS) entry which is preliminary data.</text>
</comment>
<protein>
    <recommendedName>
        <fullName evidence="6">DUF1648 domain-containing protein</fullName>
    </recommendedName>
</protein>
<dbReference type="AlphaFoldDB" id="A0A511FEK9"/>
<feature type="transmembrane region" description="Helical" evidence="1">
    <location>
        <begin position="183"/>
        <end position="205"/>
    </location>
</feature>
<evidence type="ECO:0000313" key="2">
    <source>
        <dbReference type="EMBL" id="GEL46258.1"/>
    </source>
</evidence>
<evidence type="ECO:0000313" key="4">
    <source>
        <dbReference type="Proteomes" id="UP000321723"/>
    </source>
</evidence>
<reference evidence="3 5" key="2">
    <citation type="submission" date="2020-08" db="EMBL/GenBank/DDBJ databases">
        <title>Sequencing the genomes of 1000 actinobacteria strains.</title>
        <authorList>
            <person name="Klenk H.-P."/>
        </authorList>
    </citation>
    <scope>NUCLEOTIDE SEQUENCE [LARGE SCALE GENOMIC DNA]</scope>
    <source>
        <strain evidence="3 5">DSM 9581</strain>
    </source>
</reference>